<protein>
    <submittedName>
        <fullName evidence="1">Uncharacterized protein</fullName>
    </submittedName>
</protein>
<dbReference type="EMBL" id="CAJQUM010000001">
    <property type="protein sequence ID" value="CAG4883691.1"/>
    <property type="molecule type" value="Genomic_DNA"/>
</dbReference>
<evidence type="ECO:0000313" key="2">
    <source>
        <dbReference type="Proteomes" id="UP000742786"/>
    </source>
</evidence>
<comment type="caution">
    <text evidence="1">The sequence shown here is derived from an EMBL/GenBank/DDBJ whole genome shotgun (WGS) entry which is preliminary data.</text>
</comment>
<organism evidence="1 2">
    <name type="scientific">Georgfuchsia toluolica</name>
    <dbReference type="NCBI Taxonomy" id="424218"/>
    <lineage>
        <taxon>Bacteria</taxon>
        <taxon>Pseudomonadati</taxon>
        <taxon>Pseudomonadota</taxon>
        <taxon>Betaproteobacteria</taxon>
        <taxon>Nitrosomonadales</taxon>
        <taxon>Sterolibacteriaceae</taxon>
        <taxon>Georgfuchsia</taxon>
    </lineage>
</organism>
<sequence>MATRRVIPITLIGDALRPFINPAHTQLERAGFMRMMVLGEPRLSEIVEKFKMRSYEVEVVPYVPEGVDDETAAQNEPLPISGTVYVRKLELIKP</sequence>
<gene>
    <name evidence="1" type="ORF">GTOL_11574</name>
</gene>
<dbReference type="RefSeq" id="WP_220635627.1">
    <property type="nucleotide sequence ID" value="NZ_CAJQUM010000001.1"/>
</dbReference>
<proteinExistence type="predicted"/>
<dbReference type="Proteomes" id="UP000742786">
    <property type="component" value="Unassembled WGS sequence"/>
</dbReference>
<reference evidence="1" key="1">
    <citation type="submission" date="2021-04" db="EMBL/GenBank/DDBJ databases">
        <authorList>
            <person name="Hornung B."/>
        </authorList>
    </citation>
    <scope>NUCLEOTIDE SEQUENCE</scope>
    <source>
        <strain evidence="1">G5G6</strain>
    </source>
</reference>
<dbReference type="AlphaFoldDB" id="A0A916NHS0"/>
<evidence type="ECO:0000313" key="1">
    <source>
        <dbReference type="EMBL" id="CAG4883691.1"/>
    </source>
</evidence>
<name>A0A916NHS0_9PROT</name>
<accession>A0A916NHS0</accession>
<keyword evidence="2" id="KW-1185">Reference proteome</keyword>